<organism evidence="2 3">
    <name type="scientific">Mesobacillus selenatarsenatis (strain DSM 18680 / JCM 14380 / FERM P-15431 / SF-1)</name>
    <dbReference type="NCBI Taxonomy" id="1321606"/>
    <lineage>
        <taxon>Bacteria</taxon>
        <taxon>Bacillati</taxon>
        <taxon>Bacillota</taxon>
        <taxon>Bacilli</taxon>
        <taxon>Bacillales</taxon>
        <taxon>Bacillaceae</taxon>
        <taxon>Mesobacillus</taxon>
    </lineage>
</organism>
<evidence type="ECO:0000259" key="1">
    <source>
        <dbReference type="Pfam" id="PF07883"/>
    </source>
</evidence>
<dbReference type="Pfam" id="PF07883">
    <property type="entry name" value="Cupin_2"/>
    <property type="match status" value="1"/>
</dbReference>
<accession>A0A0A8WZP6</accession>
<reference evidence="2 3" key="1">
    <citation type="submission" date="2013-06" db="EMBL/GenBank/DDBJ databases">
        <title>Whole genome shotgun sequence of Bacillus selenatarsenatis SF-1.</title>
        <authorList>
            <person name="Kuroda M."/>
            <person name="Sei K."/>
            <person name="Yamashita M."/>
            <person name="Ike M."/>
        </authorList>
    </citation>
    <scope>NUCLEOTIDE SEQUENCE [LARGE SCALE GENOMIC DNA]</scope>
    <source>
        <strain evidence="2 3">SF-1</strain>
    </source>
</reference>
<dbReference type="AlphaFoldDB" id="A0A0A8WZP6"/>
<dbReference type="InterPro" id="IPR013096">
    <property type="entry name" value="Cupin_2"/>
</dbReference>
<dbReference type="Gene3D" id="2.60.120.10">
    <property type="entry name" value="Jelly Rolls"/>
    <property type="match status" value="1"/>
</dbReference>
<gene>
    <name evidence="2" type="ORF">SAMD00020551_1296</name>
</gene>
<feature type="domain" description="Cupin type-2" evidence="1">
    <location>
        <begin position="46"/>
        <end position="103"/>
    </location>
</feature>
<proteinExistence type="predicted"/>
<dbReference type="STRING" id="1321606.SAMD00020551_1296"/>
<keyword evidence="3" id="KW-1185">Reference proteome</keyword>
<name>A0A0A8WZP6_MESS1</name>
<dbReference type="Proteomes" id="UP000031014">
    <property type="component" value="Unassembled WGS sequence"/>
</dbReference>
<dbReference type="SUPFAM" id="SSF51182">
    <property type="entry name" value="RmlC-like cupins"/>
    <property type="match status" value="1"/>
</dbReference>
<sequence>MNMNFGVEKVEFYSFNKDNGKKITKFDSDFVMSRIVRTTNATHIGFMYLEPNGIIGHHQATMPQLLLVVSGEGHVRGESDEYFKVEPGTAIFWKKGEWHETKTAAGLTAIVIESEGLNPSAYMPLEHNE</sequence>
<evidence type="ECO:0000313" key="2">
    <source>
        <dbReference type="EMBL" id="GAM13158.1"/>
    </source>
</evidence>
<dbReference type="InterPro" id="IPR014710">
    <property type="entry name" value="RmlC-like_jellyroll"/>
</dbReference>
<dbReference type="EMBL" id="BASE01000027">
    <property type="protein sequence ID" value="GAM13158.1"/>
    <property type="molecule type" value="Genomic_DNA"/>
</dbReference>
<dbReference type="InterPro" id="IPR011051">
    <property type="entry name" value="RmlC_Cupin_sf"/>
</dbReference>
<comment type="caution">
    <text evidence="2">The sequence shown here is derived from an EMBL/GenBank/DDBJ whole genome shotgun (WGS) entry which is preliminary data.</text>
</comment>
<evidence type="ECO:0000313" key="3">
    <source>
        <dbReference type="Proteomes" id="UP000031014"/>
    </source>
</evidence>
<protein>
    <recommendedName>
        <fullName evidence="1">Cupin type-2 domain-containing protein</fullName>
    </recommendedName>
</protein>